<dbReference type="AlphaFoldDB" id="A0ABC8S7V8"/>
<dbReference type="CDD" id="cd14066">
    <property type="entry name" value="STKc_IRAK"/>
    <property type="match status" value="1"/>
</dbReference>
<feature type="domain" description="Protein kinase" evidence="16">
    <location>
        <begin position="317"/>
        <end position="592"/>
    </location>
</feature>
<evidence type="ECO:0000256" key="7">
    <source>
        <dbReference type="ARBA" id="ARBA00022777"/>
    </source>
</evidence>
<evidence type="ECO:0000256" key="1">
    <source>
        <dbReference type="ARBA" id="ARBA00004479"/>
    </source>
</evidence>
<dbReference type="PANTHER" id="PTHR27009">
    <property type="entry name" value="RUST RESISTANCE KINASE LR10-RELATED"/>
    <property type="match status" value="1"/>
</dbReference>
<dbReference type="Pfam" id="PF13947">
    <property type="entry name" value="GUB_WAK_bind"/>
    <property type="match status" value="1"/>
</dbReference>
<evidence type="ECO:0000256" key="8">
    <source>
        <dbReference type="ARBA" id="ARBA00022840"/>
    </source>
</evidence>
<proteinExistence type="predicted"/>
<keyword evidence="7" id="KW-0418">Kinase</keyword>
<dbReference type="SUPFAM" id="SSF56112">
    <property type="entry name" value="Protein kinase-like (PK-like)"/>
    <property type="match status" value="1"/>
</dbReference>
<keyword evidence="9 14" id="KW-1133">Transmembrane helix</keyword>
<reference evidence="17 18" key="1">
    <citation type="submission" date="2024-02" db="EMBL/GenBank/DDBJ databases">
        <authorList>
            <person name="Vignale AGUSTIN F."/>
            <person name="Sosa J E."/>
            <person name="Modenutti C."/>
        </authorList>
    </citation>
    <scope>NUCLEOTIDE SEQUENCE [LARGE SCALE GENOMIC DNA]</scope>
</reference>
<evidence type="ECO:0000256" key="14">
    <source>
        <dbReference type="SAM" id="Phobius"/>
    </source>
</evidence>
<evidence type="ECO:0000256" key="13">
    <source>
        <dbReference type="SAM" id="MobiDB-lite"/>
    </source>
</evidence>
<feature type="signal peptide" evidence="15">
    <location>
        <begin position="1"/>
        <end position="27"/>
    </location>
</feature>
<keyword evidence="6 12" id="KW-0547">Nucleotide-binding</keyword>
<dbReference type="GO" id="GO:0016020">
    <property type="term" value="C:membrane"/>
    <property type="evidence" value="ECO:0007669"/>
    <property type="project" value="UniProtKB-SubCell"/>
</dbReference>
<dbReference type="PROSITE" id="PS00107">
    <property type="entry name" value="PROTEIN_KINASE_ATP"/>
    <property type="match status" value="1"/>
</dbReference>
<dbReference type="InterPro" id="IPR025287">
    <property type="entry name" value="WAK_GUB"/>
</dbReference>
<dbReference type="InterPro" id="IPR017441">
    <property type="entry name" value="Protein_kinase_ATP_BS"/>
</dbReference>
<feature type="chain" id="PRO_5044861664" description="Protein kinase domain-containing protein" evidence="15">
    <location>
        <begin position="28"/>
        <end position="642"/>
    </location>
</feature>
<dbReference type="SMART" id="SM00220">
    <property type="entry name" value="S_TKc"/>
    <property type="match status" value="1"/>
</dbReference>
<dbReference type="FunFam" id="1.10.510.10:FF:000590">
    <property type="entry name" value="PR5-like receptor kinase"/>
    <property type="match status" value="1"/>
</dbReference>
<keyword evidence="8 12" id="KW-0067">ATP-binding</keyword>
<dbReference type="InterPro" id="IPR008271">
    <property type="entry name" value="Ser/Thr_kinase_AS"/>
</dbReference>
<evidence type="ECO:0000256" key="12">
    <source>
        <dbReference type="PROSITE-ProRule" id="PRU10141"/>
    </source>
</evidence>
<evidence type="ECO:0000256" key="5">
    <source>
        <dbReference type="ARBA" id="ARBA00022729"/>
    </source>
</evidence>
<evidence type="ECO:0000313" key="17">
    <source>
        <dbReference type="EMBL" id="CAK9151284.1"/>
    </source>
</evidence>
<keyword evidence="10 14" id="KW-0472">Membrane</keyword>
<keyword evidence="4 14" id="KW-0812">Transmembrane</keyword>
<dbReference type="InterPro" id="IPR000719">
    <property type="entry name" value="Prot_kinase_dom"/>
</dbReference>
<evidence type="ECO:0000256" key="2">
    <source>
        <dbReference type="ARBA" id="ARBA00022527"/>
    </source>
</evidence>
<feature type="transmembrane region" description="Helical" evidence="14">
    <location>
        <begin position="249"/>
        <end position="279"/>
    </location>
</feature>
<evidence type="ECO:0000313" key="18">
    <source>
        <dbReference type="Proteomes" id="UP001642360"/>
    </source>
</evidence>
<sequence length="642" mass="72162">MRKEILSTNLLAFFALLIFSFTGEIETRSLQQICSSSCGSIRNISYPFRLKGDPPSCGDSDYELACENNVTILEFHSGKYYVKQISYEMRTIRVVDVNFSNGTCNLPYKSVSFEEVEGDIRYQGRFLQTYASFMNCSTIISDPAYRRLPCLGGNGNTTHFYVIYNSFRLSDLPSVCDFVSTTPLAFSNVRHPSYEAILSLLESGFVLEWSVECRDCLLSNSTCAISTYELPFNYHCSKSDSVVLIVTQVFFSFAVSILIVFGLIARFIIAPIVIFVFLIHKFQKERKVVDNVEKILRNHQSLMPKRYSYTEVIAMTNHFRDKLGQGGFGSVYRGQLPGGFLIAVKMLENTKFSADEFINEVSTIGRIHHVNVVELLGFCSEGSKRALVFEYMPNGSLDRHIYSKKGKGQSFSWEKLFEIALGTARGIEYLHNGCDVCILHFDIKPGNILLDHSFTPKVADFGLAKFYPKEFDFVSVSCTRGTIGYIAPELVSRNFGSVSSKSDVYSFGMLLLEIAGGRKNVDAKAERSSQVYFPSWVYDNLDGGGGLELENVTEIEIETARKLCVVGLWCIQMKPSDRPSMIKVVEMLEANIDDLKMPPRPFSSSPQHVALKEQSDSSTEIISESMEERLYYGASSSHQSNV</sequence>
<feature type="region of interest" description="Disordered" evidence="13">
    <location>
        <begin position="596"/>
        <end position="619"/>
    </location>
</feature>
<gene>
    <name evidence="17" type="ORF">ILEXP_LOCUS19440</name>
</gene>
<keyword evidence="5 15" id="KW-0732">Signal</keyword>
<evidence type="ECO:0000256" key="15">
    <source>
        <dbReference type="SAM" id="SignalP"/>
    </source>
</evidence>
<keyword evidence="3" id="KW-0808">Transferase</keyword>
<dbReference type="GO" id="GO:0005524">
    <property type="term" value="F:ATP binding"/>
    <property type="evidence" value="ECO:0007669"/>
    <property type="project" value="UniProtKB-UniRule"/>
</dbReference>
<dbReference type="Gene3D" id="3.30.200.20">
    <property type="entry name" value="Phosphorylase Kinase, domain 1"/>
    <property type="match status" value="1"/>
</dbReference>
<evidence type="ECO:0000256" key="6">
    <source>
        <dbReference type="ARBA" id="ARBA00022741"/>
    </source>
</evidence>
<dbReference type="Proteomes" id="UP001642360">
    <property type="component" value="Unassembled WGS sequence"/>
</dbReference>
<protein>
    <recommendedName>
        <fullName evidence="16">Protein kinase domain-containing protein</fullName>
    </recommendedName>
</protein>
<dbReference type="PROSITE" id="PS50011">
    <property type="entry name" value="PROTEIN_KINASE_DOM"/>
    <property type="match status" value="1"/>
</dbReference>
<feature type="binding site" evidence="12">
    <location>
        <position position="345"/>
    </location>
    <ligand>
        <name>ATP</name>
        <dbReference type="ChEBI" id="CHEBI:30616"/>
    </ligand>
</feature>
<accession>A0ABC8S7V8</accession>
<evidence type="ECO:0000256" key="10">
    <source>
        <dbReference type="ARBA" id="ARBA00023136"/>
    </source>
</evidence>
<evidence type="ECO:0000259" key="16">
    <source>
        <dbReference type="PROSITE" id="PS50011"/>
    </source>
</evidence>
<evidence type="ECO:0000256" key="9">
    <source>
        <dbReference type="ARBA" id="ARBA00022989"/>
    </source>
</evidence>
<keyword evidence="11" id="KW-0325">Glycoprotein</keyword>
<name>A0ABC8S7V8_9AQUA</name>
<evidence type="ECO:0000256" key="4">
    <source>
        <dbReference type="ARBA" id="ARBA00022692"/>
    </source>
</evidence>
<dbReference type="EMBL" id="CAUOFW020002114">
    <property type="protein sequence ID" value="CAK9151284.1"/>
    <property type="molecule type" value="Genomic_DNA"/>
</dbReference>
<dbReference type="FunFam" id="3.30.200.20:FF:000178">
    <property type="entry name" value="serine/threonine-protein kinase PBS1-like"/>
    <property type="match status" value="1"/>
</dbReference>
<keyword evidence="2" id="KW-0723">Serine/threonine-protein kinase</keyword>
<comment type="subcellular location">
    <subcellularLocation>
        <location evidence="1">Membrane</location>
        <topology evidence="1">Single-pass type I membrane protein</topology>
    </subcellularLocation>
</comment>
<dbReference type="InterPro" id="IPR011009">
    <property type="entry name" value="Kinase-like_dom_sf"/>
</dbReference>
<evidence type="ECO:0000256" key="11">
    <source>
        <dbReference type="ARBA" id="ARBA00023180"/>
    </source>
</evidence>
<keyword evidence="18" id="KW-1185">Reference proteome</keyword>
<comment type="caution">
    <text evidence="17">The sequence shown here is derived from an EMBL/GenBank/DDBJ whole genome shotgun (WGS) entry which is preliminary data.</text>
</comment>
<organism evidence="17 18">
    <name type="scientific">Ilex paraguariensis</name>
    <name type="common">yerba mate</name>
    <dbReference type="NCBI Taxonomy" id="185542"/>
    <lineage>
        <taxon>Eukaryota</taxon>
        <taxon>Viridiplantae</taxon>
        <taxon>Streptophyta</taxon>
        <taxon>Embryophyta</taxon>
        <taxon>Tracheophyta</taxon>
        <taxon>Spermatophyta</taxon>
        <taxon>Magnoliopsida</taxon>
        <taxon>eudicotyledons</taxon>
        <taxon>Gunneridae</taxon>
        <taxon>Pentapetalae</taxon>
        <taxon>asterids</taxon>
        <taxon>campanulids</taxon>
        <taxon>Aquifoliales</taxon>
        <taxon>Aquifoliaceae</taxon>
        <taxon>Ilex</taxon>
    </lineage>
</organism>
<dbReference type="PROSITE" id="PS00108">
    <property type="entry name" value="PROTEIN_KINASE_ST"/>
    <property type="match status" value="1"/>
</dbReference>
<dbReference type="GO" id="GO:0004674">
    <property type="term" value="F:protein serine/threonine kinase activity"/>
    <property type="evidence" value="ECO:0007669"/>
    <property type="project" value="UniProtKB-KW"/>
</dbReference>
<dbReference type="InterPro" id="IPR045874">
    <property type="entry name" value="LRK10/LRL21-25-like"/>
</dbReference>
<evidence type="ECO:0000256" key="3">
    <source>
        <dbReference type="ARBA" id="ARBA00022679"/>
    </source>
</evidence>
<dbReference type="Gene3D" id="1.10.510.10">
    <property type="entry name" value="Transferase(Phosphotransferase) domain 1"/>
    <property type="match status" value="1"/>
</dbReference>
<dbReference type="Pfam" id="PF00069">
    <property type="entry name" value="Pkinase"/>
    <property type="match status" value="1"/>
</dbReference>